<reference evidence="1" key="2">
    <citation type="journal article" date="2015" name="Data Brief">
        <title>Shoot transcriptome of the giant reed, Arundo donax.</title>
        <authorList>
            <person name="Barrero R.A."/>
            <person name="Guerrero F.D."/>
            <person name="Moolhuijzen P."/>
            <person name="Goolsby J.A."/>
            <person name="Tidwell J."/>
            <person name="Bellgard S.E."/>
            <person name="Bellgard M.I."/>
        </authorList>
    </citation>
    <scope>NUCLEOTIDE SEQUENCE</scope>
    <source>
        <tissue evidence="1">Shoot tissue taken approximately 20 cm above the soil surface</tissue>
    </source>
</reference>
<reference evidence="1" key="1">
    <citation type="submission" date="2014-09" db="EMBL/GenBank/DDBJ databases">
        <authorList>
            <person name="Magalhaes I.L.F."/>
            <person name="Oliveira U."/>
            <person name="Santos F.R."/>
            <person name="Vidigal T.H.D.A."/>
            <person name="Brescovit A.D."/>
            <person name="Santos A.J."/>
        </authorList>
    </citation>
    <scope>NUCLEOTIDE SEQUENCE</scope>
    <source>
        <tissue evidence="1">Shoot tissue taken approximately 20 cm above the soil surface</tissue>
    </source>
</reference>
<dbReference type="AlphaFoldDB" id="A0A0A9B753"/>
<dbReference type="EMBL" id="GBRH01238724">
    <property type="protein sequence ID" value="JAD59171.1"/>
    <property type="molecule type" value="Transcribed_RNA"/>
</dbReference>
<evidence type="ECO:0000313" key="1">
    <source>
        <dbReference type="EMBL" id="JAD59171.1"/>
    </source>
</evidence>
<organism evidence="1">
    <name type="scientific">Arundo donax</name>
    <name type="common">Giant reed</name>
    <name type="synonym">Donax arundinaceus</name>
    <dbReference type="NCBI Taxonomy" id="35708"/>
    <lineage>
        <taxon>Eukaryota</taxon>
        <taxon>Viridiplantae</taxon>
        <taxon>Streptophyta</taxon>
        <taxon>Embryophyta</taxon>
        <taxon>Tracheophyta</taxon>
        <taxon>Spermatophyta</taxon>
        <taxon>Magnoliopsida</taxon>
        <taxon>Liliopsida</taxon>
        <taxon>Poales</taxon>
        <taxon>Poaceae</taxon>
        <taxon>PACMAD clade</taxon>
        <taxon>Arundinoideae</taxon>
        <taxon>Arundineae</taxon>
        <taxon>Arundo</taxon>
    </lineage>
</organism>
<sequence length="42" mass="4884">MYCPLFARCQIYGAASFHNIWPLTNHSYSSCIFFPFVPIILN</sequence>
<name>A0A0A9B753_ARUDO</name>
<protein>
    <submittedName>
        <fullName evidence="1">Uncharacterized protein</fullName>
    </submittedName>
</protein>
<proteinExistence type="predicted"/>
<accession>A0A0A9B753</accession>